<accession>C2FWL8</accession>
<comment type="caution">
    <text evidence="1">The sequence shown here is derived from an EMBL/GenBank/DDBJ whole genome shotgun (WGS) entry which is preliminary data.</text>
</comment>
<sequence length="285" mass="32486">MKSIEHMKILFVQHLYFLNGSGGTEKICSFLANGFANSGHEVIIATNQHSDGKPMFALEKNIIVTNIYDATVPQQNLKTLYNYKGKNPVLWLISKIKKKSSKLYNSLLRKKFGGDEGIYKYNLLHRSRQWKSYLDGLQPNLIITMSISSVLEITYQNTIQIPIVNSVNGRPDYDYSDILGYRSPIEMKLLEDSFKELSAIQIMFDSYREFLPKAFRGKCCIISNPVPQTLESELVDHSKSKDTYCIIHVGRLDDDCKQQSVAIDIFSELACSYSNWNLELWGLGG</sequence>
<dbReference type="AlphaFoldDB" id="C2FWL8"/>
<dbReference type="Gene3D" id="3.40.50.2000">
    <property type="entry name" value="Glycogen Phosphorylase B"/>
    <property type="match status" value="1"/>
</dbReference>
<protein>
    <recommendedName>
        <fullName evidence="3">Glycosyltransferase subfamily 4-like N-terminal domain-containing protein</fullName>
    </recommendedName>
</protein>
<evidence type="ECO:0000313" key="2">
    <source>
        <dbReference type="Proteomes" id="UP000006241"/>
    </source>
</evidence>
<proteinExistence type="predicted"/>
<evidence type="ECO:0000313" key="1">
    <source>
        <dbReference type="EMBL" id="EEI92632.1"/>
    </source>
</evidence>
<evidence type="ECO:0008006" key="3">
    <source>
        <dbReference type="Google" id="ProtNLM"/>
    </source>
</evidence>
<dbReference type="HOGENOM" id="CLU_009583_0_0_10"/>
<reference evidence="1 2" key="1">
    <citation type="submission" date="2009-01" db="EMBL/GenBank/DDBJ databases">
        <authorList>
            <person name="Qin X."/>
            <person name="Bachman B."/>
            <person name="Battles P."/>
            <person name="Bell A."/>
            <person name="Bess C."/>
            <person name="Bickham C."/>
            <person name="Chaboub L."/>
            <person name="Chen D."/>
            <person name="Coyle M."/>
            <person name="Deiros D.R."/>
            <person name="Dinh H."/>
            <person name="Forbes L."/>
            <person name="Fowler G."/>
            <person name="Francisco L."/>
            <person name="Fu Q."/>
            <person name="Gubbala S."/>
            <person name="Hale W."/>
            <person name="Han Y."/>
            <person name="Hemphill L."/>
            <person name="Highlander S.K."/>
            <person name="Hirani K."/>
            <person name="Hogues M."/>
            <person name="Jackson L."/>
            <person name="Jakkamsetti A."/>
            <person name="Javaid M."/>
            <person name="Jiang H."/>
            <person name="Korchina V."/>
            <person name="Kovar C."/>
            <person name="Lara F."/>
            <person name="Lee S."/>
            <person name="Mata R."/>
            <person name="Mathew T."/>
            <person name="Moen C."/>
            <person name="Morales K."/>
            <person name="Munidasa M."/>
            <person name="Nazareth L."/>
            <person name="Ngo R."/>
            <person name="Nguyen L."/>
            <person name="Okwuonu G."/>
            <person name="Ongeri F."/>
            <person name="Patil S."/>
            <person name="Petrosino J."/>
            <person name="Pham C."/>
            <person name="Pham P."/>
            <person name="Pu L.-L."/>
            <person name="Puazo M."/>
            <person name="Raj R."/>
            <person name="Reid J."/>
            <person name="Rouhana J."/>
            <person name="Saada N."/>
            <person name="Shang Y."/>
            <person name="Simmons D."/>
            <person name="Thornton R."/>
            <person name="Warren J."/>
            <person name="Weissenberger G."/>
            <person name="Zhang J."/>
            <person name="Zhang L."/>
            <person name="Zhou C."/>
            <person name="Zhu D."/>
            <person name="Muzny D."/>
            <person name="Worley K."/>
            <person name="Gibbs R."/>
        </authorList>
    </citation>
    <scope>NUCLEOTIDE SEQUENCE [LARGE SCALE GENOMIC DNA]</scope>
    <source>
        <strain evidence="1 2">ATCC 33300</strain>
    </source>
</reference>
<dbReference type="Proteomes" id="UP000006241">
    <property type="component" value="Unassembled WGS sequence"/>
</dbReference>
<name>C2FWL8_SPHSI</name>
<dbReference type="SUPFAM" id="SSF53756">
    <property type="entry name" value="UDP-Glycosyltransferase/glycogen phosphorylase"/>
    <property type="match status" value="1"/>
</dbReference>
<gene>
    <name evidence="1" type="ORF">HMPREF0765_1724</name>
</gene>
<dbReference type="EMBL" id="ACHB01000041">
    <property type="protein sequence ID" value="EEI92632.1"/>
    <property type="molecule type" value="Genomic_DNA"/>
</dbReference>
<organism evidence="1 2">
    <name type="scientific">Sphingobacterium spiritivorum ATCC 33300</name>
    <dbReference type="NCBI Taxonomy" id="525372"/>
    <lineage>
        <taxon>Bacteria</taxon>
        <taxon>Pseudomonadati</taxon>
        <taxon>Bacteroidota</taxon>
        <taxon>Sphingobacteriia</taxon>
        <taxon>Sphingobacteriales</taxon>
        <taxon>Sphingobacteriaceae</taxon>
        <taxon>Sphingobacterium</taxon>
    </lineage>
</organism>